<comment type="caution">
    <text evidence="1">The sequence shown here is derived from an EMBL/GenBank/DDBJ whole genome shotgun (WGS) entry which is preliminary data.</text>
</comment>
<evidence type="ECO:0000313" key="1">
    <source>
        <dbReference type="EMBL" id="TCN70545.1"/>
    </source>
</evidence>
<sequence>MAIRYEKDYLMRLMQNFFLALDRIVNARRNQEYEQVYSELEVTFMAFFERNLAFFEAMTPEEIVAFFKDDPYPTEKVEMVAMLLFEAGVVAPEPEVQRRRLTTVNTLIEHISGIRRSVSLDHMAKQQYIRRQLGGEE</sequence>
<dbReference type="EMBL" id="SLWB01000003">
    <property type="protein sequence ID" value="TCN70545.1"/>
    <property type="molecule type" value="Genomic_DNA"/>
</dbReference>
<organism evidence="1 2">
    <name type="scientific">Acetobacteroides hydrogenigenes</name>
    <dbReference type="NCBI Taxonomy" id="979970"/>
    <lineage>
        <taxon>Bacteria</taxon>
        <taxon>Pseudomonadati</taxon>
        <taxon>Bacteroidota</taxon>
        <taxon>Bacteroidia</taxon>
        <taxon>Bacteroidales</taxon>
        <taxon>Rikenellaceae</taxon>
        <taxon>Acetobacteroides</taxon>
    </lineage>
</organism>
<accession>A0A4R2EPV8</accession>
<dbReference type="Proteomes" id="UP000294830">
    <property type="component" value="Unassembled WGS sequence"/>
</dbReference>
<gene>
    <name evidence="1" type="ORF">CLV25_10360</name>
</gene>
<reference evidence="1 2" key="1">
    <citation type="submission" date="2019-03" db="EMBL/GenBank/DDBJ databases">
        <title>Genomic Encyclopedia of Archaeal and Bacterial Type Strains, Phase II (KMG-II): from individual species to whole genera.</title>
        <authorList>
            <person name="Goeker M."/>
        </authorList>
    </citation>
    <scope>NUCLEOTIDE SEQUENCE [LARGE SCALE GENOMIC DNA]</scope>
    <source>
        <strain evidence="1 2">RL-C</strain>
    </source>
</reference>
<evidence type="ECO:0000313" key="2">
    <source>
        <dbReference type="Proteomes" id="UP000294830"/>
    </source>
</evidence>
<protein>
    <submittedName>
        <fullName evidence="1">Uncharacterized protein</fullName>
    </submittedName>
</protein>
<name>A0A4R2EPV8_9BACT</name>
<proteinExistence type="predicted"/>
<dbReference type="RefSeq" id="WP_131838411.1">
    <property type="nucleotide sequence ID" value="NZ_SLWB01000003.1"/>
</dbReference>
<dbReference type="AlphaFoldDB" id="A0A4R2EPV8"/>
<dbReference type="OrthoDB" id="1121032at2"/>
<keyword evidence="2" id="KW-1185">Reference proteome</keyword>